<dbReference type="SUPFAM" id="SSF51735">
    <property type="entry name" value="NAD(P)-binding Rossmann-fold domains"/>
    <property type="match status" value="1"/>
</dbReference>
<sequence>MDDLRGKSVVITGAGSGFGRAFALRAAAEGMKLVLADIQADALDATCALLPADTEVLARVVDVADGAAVEGLATDAVAAFGPVHLVFNNAGVGAGGLLWENSEADWAWALGVNLWGVIHGIRAFVPRMLAWADADPAYRGHVVNTASMAGLLNPPLSGVYNVSKHAVVSLSETLHHDLALVSDRVHASVLCPYYVPTGIAHSARNRPTGQACDATRSQKVAEALVEKAVESGRVSASDVAALTFEAVREGRFYIVSHPKALGAVVQRAEALAALAPPDDPFAGRAGLRESLREALAG</sequence>
<dbReference type="EMBL" id="JACHTE010000001">
    <property type="protein sequence ID" value="MBB1087023.1"/>
    <property type="molecule type" value="Genomic_DNA"/>
</dbReference>
<dbReference type="CDD" id="cd05233">
    <property type="entry name" value="SDR_c"/>
    <property type="match status" value="1"/>
</dbReference>
<gene>
    <name evidence="4" type="ORF">H4F99_00815</name>
</gene>
<evidence type="ECO:0000313" key="4">
    <source>
        <dbReference type="EMBL" id="MBB1087023.1"/>
    </source>
</evidence>
<reference evidence="4 5" key="1">
    <citation type="submission" date="2020-07" db="EMBL/GenBank/DDBJ databases">
        <authorList>
            <person name="Xu S."/>
            <person name="Li A."/>
        </authorList>
    </citation>
    <scope>NUCLEOTIDE SEQUENCE [LARGE SCALE GENOMIC DNA]</scope>
    <source>
        <strain evidence="4 5">SG-8</strain>
    </source>
</reference>
<comment type="caution">
    <text evidence="4">The sequence shown here is derived from an EMBL/GenBank/DDBJ whole genome shotgun (WGS) entry which is preliminary data.</text>
</comment>
<dbReference type="PRINTS" id="PR00081">
    <property type="entry name" value="GDHRDH"/>
</dbReference>
<evidence type="ECO:0000256" key="2">
    <source>
        <dbReference type="ARBA" id="ARBA00023002"/>
    </source>
</evidence>
<dbReference type="PROSITE" id="PS00061">
    <property type="entry name" value="ADH_SHORT"/>
    <property type="match status" value="1"/>
</dbReference>
<proteinExistence type="inferred from homology"/>
<protein>
    <submittedName>
        <fullName evidence="4">SDR family oxidoreductase</fullName>
    </submittedName>
</protein>
<dbReference type="Proteomes" id="UP000552587">
    <property type="component" value="Unassembled WGS sequence"/>
</dbReference>
<dbReference type="Gene3D" id="3.40.50.720">
    <property type="entry name" value="NAD(P)-binding Rossmann-like Domain"/>
    <property type="match status" value="1"/>
</dbReference>
<dbReference type="NCBIfam" id="NF004843">
    <property type="entry name" value="PRK06194.1"/>
    <property type="match status" value="1"/>
</dbReference>
<dbReference type="RefSeq" id="WP_182667815.1">
    <property type="nucleotide sequence ID" value="NZ_JACHTE010000001.1"/>
</dbReference>
<dbReference type="InterPro" id="IPR002347">
    <property type="entry name" value="SDR_fam"/>
</dbReference>
<accession>A0A7W3U143</accession>
<organism evidence="4 5">
    <name type="scientific">Marilutibacter penaei</name>
    <dbReference type="NCBI Taxonomy" id="2759900"/>
    <lineage>
        <taxon>Bacteria</taxon>
        <taxon>Pseudomonadati</taxon>
        <taxon>Pseudomonadota</taxon>
        <taxon>Gammaproteobacteria</taxon>
        <taxon>Lysobacterales</taxon>
        <taxon>Lysobacteraceae</taxon>
        <taxon>Marilutibacter</taxon>
    </lineage>
</organism>
<dbReference type="InterPro" id="IPR036291">
    <property type="entry name" value="NAD(P)-bd_dom_sf"/>
</dbReference>
<name>A0A7W3U143_9GAMM</name>
<dbReference type="GO" id="GO:0016491">
    <property type="term" value="F:oxidoreductase activity"/>
    <property type="evidence" value="ECO:0007669"/>
    <property type="project" value="UniProtKB-KW"/>
</dbReference>
<dbReference type="PANTHER" id="PTHR43391">
    <property type="entry name" value="RETINOL DEHYDROGENASE-RELATED"/>
    <property type="match status" value="1"/>
</dbReference>
<dbReference type="InterPro" id="IPR020904">
    <property type="entry name" value="Sc_DH/Rdtase_CS"/>
</dbReference>
<dbReference type="Pfam" id="PF00106">
    <property type="entry name" value="adh_short"/>
    <property type="match status" value="1"/>
</dbReference>
<keyword evidence="2" id="KW-0560">Oxidoreductase</keyword>
<evidence type="ECO:0000256" key="1">
    <source>
        <dbReference type="ARBA" id="ARBA00006484"/>
    </source>
</evidence>
<evidence type="ECO:0000313" key="5">
    <source>
        <dbReference type="Proteomes" id="UP000552587"/>
    </source>
</evidence>
<dbReference type="AlphaFoldDB" id="A0A7W3U143"/>
<dbReference type="PRINTS" id="PR00080">
    <property type="entry name" value="SDRFAMILY"/>
</dbReference>
<comment type="similarity">
    <text evidence="1 3">Belongs to the short-chain dehydrogenases/reductases (SDR) family.</text>
</comment>
<evidence type="ECO:0000256" key="3">
    <source>
        <dbReference type="RuleBase" id="RU000363"/>
    </source>
</evidence>
<keyword evidence="5" id="KW-1185">Reference proteome</keyword>
<dbReference type="PANTHER" id="PTHR43391:SF82">
    <property type="entry name" value="OXIDOREDUCTASE SADH-RELATED"/>
    <property type="match status" value="1"/>
</dbReference>